<accession>A0A0F9D3X0</accession>
<gene>
    <name evidence="1" type="ORF">LCGC14_2592580</name>
</gene>
<dbReference type="EMBL" id="LAZR01043558">
    <property type="protein sequence ID" value="KKL06783.1"/>
    <property type="molecule type" value="Genomic_DNA"/>
</dbReference>
<dbReference type="AlphaFoldDB" id="A0A0F9D3X0"/>
<evidence type="ECO:0000313" key="1">
    <source>
        <dbReference type="EMBL" id="KKL06783.1"/>
    </source>
</evidence>
<comment type="caution">
    <text evidence="1">The sequence shown here is derived from an EMBL/GenBank/DDBJ whole genome shotgun (WGS) entry which is preliminary data.</text>
</comment>
<name>A0A0F9D3X0_9ZZZZ</name>
<proteinExistence type="predicted"/>
<sequence length="271" mass="31359">MKSLLGKAKHHRDKAEEELQSKVDSRLDYAALSLRKSIEYLAYDRLNAYKNEINLNIYDVWQPGKVITHLCEIDPRATEERTMSVAITNKDLPIEDQDYKVLGIEIPITINLLKKPYNSLGSYLHAPIIKKINDGQVEYPDKLRTLCEDLLKDVDRVLSSTIWSTAVGEFFSFDCFRCKKSAIFRNIEGADTRKVWCSHCNARYTARLDEKSEIKLTPHVGKLACITPDCNSVHELWEDTFEYEKQFKCKECHGLFRYIYAVQPLIESKKA</sequence>
<protein>
    <submittedName>
        <fullName evidence="1">Uncharacterized protein</fullName>
    </submittedName>
</protein>
<reference evidence="1" key="1">
    <citation type="journal article" date="2015" name="Nature">
        <title>Complex archaea that bridge the gap between prokaryotes and eukaryotes.</title>
        <authorList>
            <person name="Spang A."/>
            <person name="Saw J.H."/>
            <person name="Jorgensen S.L."/>
            <person name="Zaremba-Niedzwiedzka K."/>
            <person name="Martijn J."/>
            <person name="Lind A.E."/>
            <person name="van Eijk R."/>
            <person name="Schleper C."/>
            <person name="Guy L."/>
            <person name="Ettema T.J."/>
        </authorList>
    </citation>
    <scope>NUCLEOTIDE SEQUENCE</scope>
</reference>
<organism evidence="1">
    <name type="scientific">marine sediment metagenome</name>
    <dbReference type="NCBI Taxonomy" id="412755"/>
    <lineage>
        <taxon>unclassified sequences</taxon>
        <taxon>metagenomes</taxon>
        <taxon>ecological metagenomes</taxon>
    </lineage>
</organism>